<dbReference type="Gene3D" id="1.10.260.40">
    <property type="entry name" value="lambda repressor-like DNA-binding domains"/>
    <property type="match status" value="1"/>
</dbReference>
<dbReference type="InterPro" id="IPR010982">
    <property type="entry name" value="Lambda_DNA-bd_dom_sf"/>
</dbReference>
<evidence type="ECO:0000313" key="3">
    <source>
        <dbReference type="EMBL" id="RXI30534.1"/>
    </source>
</evidence>
<dbReference type="EMBL" id="NXIG01000006">
    <property type="protein sequence ID" value="RXI30534.1"/>
    <property type="molecule type" value="Genomic_DNA"/>
</dbReference>
<dbReference type="AlphaFoldDB" id="A0A347U7N9"/>
<organism evidence="3 5">
    <name type="scientific">Arcobacter ellisii</name>
    <dbReference type="NCBI Taxonomy" id="913109"/>
    <lineage>
        <taxon>Bacteria</taxon>
        <taxon>Pseudomonadati</taxon>
        <taxon>Campylobacterota</taxon>
        <taxon>Epsilonproteobacteria</taxon>
        <taxon>Campylobacterales</taxon>
        <taxon>Arcobacteraceae</taxon>
        <taxon>Arcobacter</taxon>
    </lineage>
</organism>
<dbReference type="KEGG" id="aell:AELL_1199"/>
<accession>A0A347U7N9</accession>
<evidence type="ECO:0000313" key="2">
    <source>
        <dbReference type="EMBL" id="AXX94867.1"/>
    </source>
</evidence>
<dbReference type="GO" id="GO:0045892">
    <property type="term" value="P:negative regulation of DNA-templated transcription"/>
    <property type="evidence" value="ECO:0007669"/>
    <property type="project" value="InterPro"/>
</dbReference>
<protein>
    <recommendedName>
        <fullName evidence="1">Bacteriophage CI repressor N-terminal domain-containing protein</fullName>
    </recommendedName>
</protein>
<dbReference type="Proteomes" id="UP000262582">
    <property type="component" value="Chromosome"/>
</dbReference>
<gene>
    <name evidence="2" type="ORF">AELL_1199</name>
    <name evidence="3" type="ORF">CP962_07135</name>
</gene>
<dbReference type="InterPro" id="IPR010744">
    <property type="entry name" value="Phage_CI_N"/>
</dbReference>
<reference evidence="2 4" key="2">
    <citation type="submission" date="2018-08" db="EMBL/GenBank/DDBJ databases">
        <title>Complete genome of the Arcobacter ellisii type strain LMG 26155.</title>
        <authorList>
            <person name="Miller W.G."/>
            <person name="Yee E."/>
            <person name="Bono J.L."/>
        </authorList>
    </citation>
    <scope>NUCLEOTIDE SEQUENCE [LARGE SCALE GENOMIC DNA]</scope>
    <source>
        <strain evidence="2 4">LMG 26155</strain>
    </source>
</reference>
<dbReference type="GO" id="GO:0003677">
    <property type="term" value="F:DNA binding"/>
    <property type="evidence" value="ECO:0007669"/>
    <property type="project" value="InterPro"/>
</dbReference>
<evidence type="ECO:0000313" key="4">
    <source>
        <dbReference type="Proteomes" id="UP000262582"/>
    </source>
</evidence>
<evidence type="ECO:0000259" key="1">
    <source>
        <dbReference type="Pfam" id="PF07022"/>
    </source>
</evidence>
<dbReference type="RefSeq" id="WP_118917075.1">
    <property type="nucleotide sequence ID" value="NZ_CP032097.1"/>
</dbReference>
<name>A0A347U7N9_9BACT</name>
<proteinExistence type="predicted"/>
<dbReference type="Pfam" id="PF07022">
    <property type="entry name" value="Phage_CI_repr"/>
    <property type="match status" value="1"/>
</dbReference>
<evidence type="ECO:0000313" key="5">
    <source>
        <dbReference type="Proteomes" id="UP000290588"/>
    </source>
</evidence>
<sequence length="145" mass="17153">MQNEAIFLIEKLLNYYNLTSLQKLAEKLNIKQSSLSSWKSRNSVNAIKKKCRELGIYDEIFVINDFTSSPEYNYDYDYDLESPPSIYDEAQKKLVKQITKRRTIEEILKMDETIVISFVQVYKKLEEENNLIKLYEALGKLKYNS</sequence>
<dbReference type="EMBL" id="CP032097">
    <property type="protein sequence ID" value="AXX94867.1"/>
    <property type="molecule type" value="Genomic_DNA"/>
</dbReference>
<dbReference type="Proteomes" id="UP000290588">
    <property type="component" value="Unassembled WGS sequence"/>
</dbReference>
<feature type="domain" description="Bacteriophage CI repressor N-terminal" evidence="1">
    <location>
        <begin position="9"/>
        <end position="44"/>
    </location>
</feature>
<reference evidence="3 5" key="1">
    <citation type="submission" date="2017-09" db="EMBL/GenBank/DDBJ databases">
        <title>Genomics of the genus Arcobacter.</title>
        <authorList>
            <person name="Perez-Cataluna A."/>
            <person name="Figueras M.J."/>
            <person name="Salas-Masso N."/>
        </authorList>
    </citation>
    <scope>NUCLEOTIDE SEQUENCE [LARGE SCALE GENOMIC DNA]</scope>
    <source>
        <strain evidence="3 5">CECT 7837</strain>
    </source>
</reference>
<keyword evidence="4" id="KW-1185">Reference proteome</keyword>
<dbReference type="OrthoDB" id="5340268at2"/>